<comment type="caution">
    <text evidence="2">The sequence shown here is derived from an EMBL/GenBank/DDBJ whole genome shotgun (WGS) entry which is preliminary data.</text>
</comment>
<protein>
    <recommendedName>
        <fullName evidence="1">Amino acid:DNA transferase domain-containing protein</fullName>
    </recommendedName>
</protein>
<evidence type="ECO:0000313" key="3">
    <source>
        <dbReference type="Proteomes" id="UP001183414"/>
    </source>
</evidence>
<name>A0ABU2NJS9_9ACTN</name>
<organism evidence="2 3">
    <name type="scientific">Streptomyces hazeniae</name>
    <dbReference type="NCBI Taxonomy" id="3075538"/>
    <lineage>
        <taxon>Bacteria</taxon>
        <taxon>Bacillati</taxon>
        <taxon>Actinomycetota</taxon>
        <taxon>Actinomycetes</taxon>
        <taxon>Kitasatosporales</taxon>
        <taxon>Streptomycetaceae</taxon>
        <taxon>Streptomyces</taxon>
    </lineage>
</organism>
<reference evidence="3" key="1">
    <citation type="submission" date="2023-07" db="EMBL/GenBank/DDBJ databases">
        <title>30 novel species of actinomycetes from the DSMZ collection.</title>
        <authorList>
            <person name="Nouioui I."/>
        </authorList>
    </citation>
    <scope>NUCLEOTIDE SEQUENCE [LARGE SCALE GENOMIC DNA]</scope>
    <source>
        <strain evidence="3">DSM 42041</strain>
    </source>
</reference>
<dbReference type="Proteomes" id="UP001183414">
    <property type="component" value="Unassembled WGS sequence"/>
</dbReference>
<dbReference type="EMBL" id="JAVREQ010000001">
    <property type="protein sequence ID" value="MDT0377251.1"/>
    <property type="molecule type" value="Genomic_DNA"/>
</dbReference>
<dbReference type="InterPro" id="IPR040741">
    <property type="entry name" value="ADDT"/>
</dbReference>
<evidence type="ECO:0000313" key="2">
    <source>
        <dbReference type="EMBL" id="MDT0377251.1"/>
    </source>
</evidence>
<feature type="domain" description="Amino acid:DNA transferase" evidence="1">
    <location>
        <begin position="46"/>
        <end position="226"/>
    </location>
</feature>
<accession>A0ABU2NJS9</accession>
<dbReference type="RefSeq" id="WP_311671256.1">
    <property type="nucleotide sequence ID" value="NZ_JAVREQ010000001.1"/>
</dbReference>
<gene>
    <name evidence="2" type="ORF">RM572_00475</name>
</gene>
<keyword evidence="3" id="KW-1185">Reference proteome</keyword>
<proteinExistence type="predicted"/>
<evidence type="ECO:0000259" key="1">
    <source>
        <dbReference type="Pfam" id="PF18724"/>
    </source>
</evidence>
<dbReference type="Pfam" id="PF18724">
    <property type="entry name" value="ADDT"/>
    <property type="match status" value="1"/>
</dbReference>
<sequence>MTGGWALWDDYTRFHQAAVDSRDIDPVYPVLAHLAATEGWDEEATTRAILLHVAYYDFGSALTAAHLHLNDEVPFSRLPTALPCATERRSHRQPAKLAAHLTALDLELRTHGTARGWLGQALHGHSRRADFEHLARHAARVHGNGRWAAYKTAEMLWKVAGWPVTAATLAMDSATGPRQGLALLAGRRPLTEATAQELCADLASARLPAGPEEVETTLCDFHALHSGAYYVGHDIDQMQAQLSRAHTTPLTPAAWQARAATLPHPYLGELNGWTGVDRRRKRAYADTGRILTRSHHDHPHEGR</sequence>